<dbReference type="AlphaFoldDB" id="A0ABD5ZPA0"/>
<evidence type="ECO:0000313" key="3">
    <source>
        <dbReference type="EMBL" id="MFC7235300.1"/>
    </source>
</evidence>
<dbReference type="Pfam" id="PF25256">
    <property type="entry name" value="DUF7857"/>
    <property type="match status" value="1"/>
</dbReference>
<protein>
    <recommendedName>
        <fullName evidence="2">DUF8080 domain-containing protein</fullName>
    </recommendedName>
</protein>
<dbReference type="Proteomes" id="UP001596398">
    <property type="component" value="Unassembled WGS sequence"/>
</dbReference>
<evidence type="ECO:0000313" key="4">
    <source>
        <dbReference type="Proteomes" id="UP001596398"/>
    </source>
</evidence>
<evidence type="ECO:0000259" key="2">
    <source>
        <dbReference type="Pfam" id="PF26296"/>
    </source>
</evidence>
<evidence type="ECO:0000256" key="1">
    <source>
        <dbReference type="SAM" id="MobiDB-lite"/>
    </source>
</evidence>
<dbReference type="RefSeq" id="WP_276233430.1">
    <property type="nucleotide sequence ID" value="NZ_CP119802.1"/>
</dbReference>
<dbReference type="Pfam" id="PF26296">
    <property type="entry name" value="DUF8080"/>
    <property type="match status" value="1"/>
</dbReference>
<comment type="caution">
    <text evidence="3">The sequence shown here is derived from an EMBL/GenBank/DDBJ whole genome shotgun (WGS) entry which is preliminary data.</text>
</comment>
<keyword evidence="4" id="KW-1185">Reference proteome</keyword>
<accession>A0ABD5ZPA0</accession>
<sequence length="202" mass="21155">MRLSTRTRRTDGVTLVACRLENDADEPRAALVENRLDGPARAPERHRSEDATLRVAVPAGATVGAGFSTPATPAEPAAAIVGTESVADSPGEAAVLDALSDPRPPHEAVVGADAEPERAEPTTDLDAVERRIERLEAVAAATTVPGAADALAREGGLDAVRDLDARVAADRKRLTALADRARRLAARAEVADPRVERLARLS</sequence>
<reference evidence="3 4" key="1">
    <citation type="journal article" date="2019" name="Int. J. Syst. Evol. Microbiol.">
        <title>The Global Catalogue of Microorganisms (GCM) 10K type strain sequencing project: providing services to taxonomists for standard genome sequencing and annotation.</title>
        <authorList>
            <consortium name="The Broad Institute Genomics Platform"/>
            <consortium name="The Broad Institute Genome Sequencing Center for Infectious Disease"/>
            <person name="Wu L."/>
            <person name="Ma J."/>
        </authorList>
    </citation>
    <scope>NUCLEOTIDE SEQUENCE [LARGE SCALE GENOMIC DNA]</scope>
    <source>
        <strain evidence="3 4">DT85</strain>
    </source>
</reference>
<feature type="domain" description="DUF8080" evidence="2">
    <location>
        <begin position="123"/>
        <end position="192"/>
    </location>
</feature>
<dbReference type="InterPro" id="IPR058393">
    <property type="entry name" value="DUF8080"/>
</dbReference>
<dbReference type="InterPro" id="IPR057179">
    <property type="entry name" value="DUF7857"/>
</dbReference>
<feature type="region of interest" description="Disordered" evidence="1">
    <location>
        <begin position="97"/>
        <end position="123"/>
    </location>
</feature>
<dbReference type="GeneID" id="79266991"/>
<proteinExistence type="predicted"/>
<gene>
    <name evidence="3" type="ORF">ACFQJ4_08240</name>
</gene>
<dbReference type="EMBL" id="JBHTAP010000001">
    <property type="protein sequence ID" value="MFC7235300.1"/>
    <property type="molecule type" value="Genomic_DNA"/>
</dbReference>
<organism evidence="3 4">
    <name type="scientific">Halosegnis marinus</name>
    <dbReference type="NCBI Taxonomy" id="3034023"/>
    <lineage>
        <taxon>Archaea</taxon>
        <taxon>Methanobacteriati</taxon>
        <taxon>Methanobacteriota</taxon>
        <taxon>Stenosarchaea group</taxon>
        <taxon>Halobacteria</taxon>
        <taxon>Halobacteriales</taxon>
        <taxon>Natronomonadaceae</taxon>
        <taxon>Halosegnis</taxon>
    </lineage>
</organism>
<name>A0ABD5ZPA0_9EURY</name>